<dbReference type="EMBL" id="JAOZYB010000066">
    <property type="protein sequence ID" value="MEB3960813.1"/>
    <property type="molecule type" value="Genomic_DNA"/>
</dbReference>
<feature type="compositionally biased region" description="Pro residues" evidence="1">
    <location>
        <begin position="128"/>
        <end position="140"/>
    </location>
</feature>
<dbReference type="RefSeq" id="WP_324767972.1">
    <property type="nucleotide sequence ID" value="NZ_BAAATS010000068.1"/>
</dbReference>
<protein>
    <submittedName>
        <fullName evidence="2">Uncharacterized protein</fullName>
    </submittedName>
</protein>
<reference evidence="2 3" key="1">
    <citation type="submission" date="2022-10" db="EMBL/GenBank/DDBJ databases">
        <authorList>
            <person name="Xie J."/>
            <person name="Shen N."/>
        </authorList>
    </citation>
    <scope>NUCLEOTIDE SEQUENCE [LARGE SCALE GENOMIC DNA]</scope>
    <source>
        <strain evidence="2 3">DSM 41681</strain>
    </source>
</reference>
<proteinExistence type="predicted"/>
<comment type="caution">
    <text evidence="2">The sequence shown here is derived from an EMBL/GenBank/DDBJ whole genome shotgun (WGS) entry which is preliminary data.</text>
</comment>
<organism evidence="2 3">
    <name type="scientific">Streptomyces kunmingensis</name>
    <dbReference type="NCBI Taxonomy" id="68225"/>
    <lineage>
        <taxon>Bacteria</taxon>
        <taxon>Bacillati</taxon>
        <taxon>Actinomycetota</taxon>
        <taxon>Actinomycetes</taxon>
        <taxon>Kitasatosporales</taxon>
        <taxon>Streptomycetaceae</taxon>
        <taxon>Streptomyces</taxon>
    </lineage>
</organism>
<feature type="region of interest" description="Disordered" evidence="1">
    <location>
        <begin position="101"/>
        <end position="148"/>
    </location>
</feature>
<evidence type="ECO:0000313" key="2">
    <source>
        <dbReference type="EMBL" id="MEB3960813.1"/>
    </source>
</evidence>
<feature type="region of interest" description="Disordered" evidence="1">
    <location>
        <begin position="183"/>
        <end position="253"/>
    </location>
</feature>
<evidence type="ECO:0000256" key="1">
    <source>
        <dbReference type="SAM" id="MobiDB-lite"/>
    </source>
</evidence>
<dbReference type="Proteomes" id="UP001352223">
    <property type="component" value="Unassembled WGS sequence"/>
</dbReference>
<gene>
    <name evidence="2" type="ORF">OKJ48_11245</name>
</gene>
<feature type="compositionally biased region" description="Low complexity" evidence="1">
    <location>
        <begin position="222"/>
        <end position="239"/>
    </location>
</feature>
<feature type="compositionally biased region" description="Basic and acidic residues" evidence="1">
    <location>
        <begin position="101"/>
        <end position="112"/>
    </location>
</feature>
<accession>A0ABU6C7W8</accession>
<name>A0ABU6C7W8_9ACTN</name>
<feature type="compositionally biased region" description="Basic and acidic residues" evidence="1">
    <location>
        <begin position="204"/>
        <end position="217"/>
    </location>
</feature>
<evidence type="ECO:0000313" key="3">
    <source>
        <dbReference type="Proteomes" id="UP001352223"/>
    </source>
</evidence>
<sequence>MPVSWLSVSEVDHQVTDSRPMQALGKPVRGPRAVEAETTALVRLREDIARDYGLLDDTTFPDKVRTAWDDLAKSVADLAAAEKSYYDARARARETWLGLSDAERAERAEPGDARPNVATTPSPAVTTSPPPAVKTSPPPAGTASSPAVTAWPAARDEVHLWQQRTDAAAADHHRLHLAAARMTAHYQSAGSDPGRPQKYSARPQEYKEPDWRSEAPEPYKITDAPSTGTGTDTGTAGSPSRTLTSPDGTTVREVYDVPHDGASFFHALLATAGARDRLP</sequence>
<feature type="compositionally biased region" description="Low complexity" evidence="1">
    <location>
        <begin position="117"/>
        <end position="127"/>
    </location>
</feature>
<keyword evidence="3" id="KW-1185">Reference proteome</keyword>